<dbReference type="PANTHER" id="PTHR47396:SF1">
    <property type="entry name" value="ATP-DEPENDENT HELICASE IRC3-RELATED"/>
    <property type="match status" value="1"/>
</dbReference>
<dbReference type="RefSeq" id="WP_113863182.1">
    <property type="nucleotide sequence ID" value="NZ_QNRO01000013.1"/>
</dbReference>
<organism evidence="3 4">
    <name type="scientific">Marinobacter pelagius</name>
    <dbReference type="NCBI Taxonomy" id="379482"/>
    <lineage>
        <taxon>Bacteria</taxon>
        <taxon>Pseudomonadati</taxon>
        <taxon>Pseudomonadota</taxon>
        <taxon>Gammaproteobacteria</taxon>
        <taxon>Pseudomonadales</taxon>
        <taxon>Marinobacteraceae</taxon>
        <taxon>Marinobacter</taxon>
    </lineage>
</organism>
<protein>
    <submittedName>
        <fullName evidence="3">Superfamily II DNA or RNA helicase</fullName>
    </submittedName>
</protein>
<dbReference type="InterPro" id="IPR014001">
    <property type="entry name" value="Helicase_ATP-bd"/>
</dbReference>
<dbReference type="InterPro" id="IPR050742">
    <property type="entry name" value="Helicase_Restrict-Modif_Enz"/>
</dbReference>
<feature type="domain" description="Helicase ATP-binding" evidence="1">
    <location>
        <begin position="31"/>
        <end position="189"/>
    </location>
</feature>
<proteinExistence type="predicted"/>
<dbReference type="GO" id="GO:0005829">
    <property type="term" value="C:cytosol"/>
    <property type="evidence" value="ECO:0007669"/>
    <property type="project" value="TreeGrafter"/>
</dbReference>
<dbReference type="SUPFAM" id="SSF52540">
    <property type="entry name" value="P-loop containing nucleoside triphosphate hydrolases"/>
    <property type="match status" value="1"/>
</dbReference>
<sequence>MNIEGTNVKDDLWNALRSCQQESVKTAFSYLSKPKSDKSCLISLPTGAGKSGVVATVSHFTKKKKILVLCHRRAVCDQLYREIKKDFFEKIHPDHSLALKNVFNKVDDVSKDGIYVSTFQKLQMMSENEFNVLKNNIDVLLVDEGHTEPSPIWSQLSRKLEAHKIIITATPYRNDLFQFDIDAKSSYIFTFGNALDDSVLRDPTFSTINEKELADVVYKRLSEQPGTICIVKCNTGSEVKRYYDMLTQKFKTLAIHDSFKNTDDECLKSSVPKKVASQSWQVLIHQRKLDEGVDIPHAKTLILTYPVSSGRELVQTIGRVVRIYENFIPQVVEIDTSSNKKLWINYRKFDKSLSSVSSSRKFLNSLNTASLINSYLEDFPEYSYFDSSFKKRFNLKEFDPKSSLNIPLASVCFVKKASDFTLPAMMDEMYWEYTKGGDLVERRENCCGAEIILSVSFNNSKLLKNELFFQPSFEVFLVKEFDDLVAIFDSRSQKYSYRKELGLGAAVNVDELLKMASREERTRTKEAHAIAITSAETKPAGMSMKSQDLEKIITNQTHSTYAFTTLKVDNLGQDDKRKSSYYLGMGSGRISDQKVRNFSLQELMDWINDAHEVMSSTSALKSSFLSSFSKPVYEIPEDDPLSILFDFSHFEADLEIHKDENQYSVEPGFKYAEYDGGIDLIGSGHRYLVRYDEKEERLKFEGDESISCLQYHKSWLDILNGVSIKALYPNGLTYVDGNFFRVTLPSQMDGDISETKLGGALIPLNELSSVDLDEKDIGNVRSDEFGRKSIFHLIDQLKSVSDIGFSPDNCGPFYQYISNVDLIFCSDMGVENSDFVVSSIDKLVFVHVKCGNTANPESAAGSIAEVGGQAIKNIEHVISHDFDLMPGNKTNLLSHWPTSNSNPSLQERIRLYKRQRFSNPSDDQDVRDAKIAQLLEEIATRRRSSAVKKEIWIVVGNGFSKEHFVRQFNYGNRAAATSLQAYQLLDSWMSTAAGLDVEIKFFVSP</sequence>
<dbReference type="InterPro" id="IPR001650">
    <property type="entry name" value="Helicase_C-like"/>
</dbReference>
<evidence type="ECO:0000313" key="3">
    <source>
        <dbReference type="EMBL" id="RBP27920.1"/>
    </source>
</evidence>
<dbReference type="GO" id="GO:0016787">
    <property type="term" value="F:hydrolase activity"/>
    <property type="evidence" value="ECO:0007669"/>
    <property type="project" value="InterPro"/>
</dbReference>
<keyword evidence="3" id="KW-0347">Helicase</keyword>
<evidence type="ECO:0000259" key="2">
    <source>
        <dbReference type="PROSITE" id="PS51194"/>
    </source>
</evidence>
<keyword evidence="3" id="KW-0378">Hydrolase</keyword>
<dbReference type="Gene3D" id="3.40.50.300">
    <property type="entry name" value="P-loop containing nucleotide triphosphate hydrolases"/>
    <property type="match status" value="2"/>
</dbReference>
<name>A0A366GL48_9GAMM</name>
<accession>A0A366GL48</accession>
<dbReference type="InterPro" id="IPR006935">
    <property type="entry name" value="Helicase/UvrB_N"/>
</dbReference>
<reference evidence="3 4" key="1">
    <citation type="submission" date="2018-06" db="EMBL/GenBank/DDBJ databases">
        <title>Freshwater and sediment microbial communities from various areas in North America, analyzing microbe dynamics in response to fracking.</title>
        <authorList>
            <person name="Lamendella R."/>
        </authorList>
    </citation>
    <scope>NUCLEOTIDE SEQUENCE [LARGE SCALE GENOMIC DNA]</scope>
    <source>
        <strain evidence="3 4">114J</strain>
    </source>
</reference>
<gene>
    <name evidence="3" type="ORF">DET50_113121</name>
</gene>
<keyword evidence="3" id="KW-0547">Nucleotide-binding</keyword>
<feature type="domain" description="Helicase C-terminal" evidence="2">
    <location>
        <begin position="213"/>
        <end position="364"/>
    </location>
</feature>
<dbReference type="GO" id="GO:0003677">
    <property type="term" value="F:DNA binding"/>
    <property type="evidence" value="ECO:0007669"/>
    <property type="project" value="InterPro"/>
</dbReference>
<dbReference type="GO" id="GO:0004386">
    <property type="term" value="F:helicase activity"/>
    <property type="evidence" value="ECO:0007669"/>
    <property type="project" value="UniProtKB-KW"/>
</dbReference>
<dbReference type="EMBL" id="QNRO01000013">
    <property type="protein sequence ID" value="RBP27920.1"/>
    <property type="molecule type" value="Genomic_DNA"/>
</dbReference>
<dbReference type="OrthoDB" id="9804086at2"/>
<dbReference type="PANTHER" id="PTHR47396">
    <property type="entry name" value="TYPE I RESTRICTION ENZYME ECOKI R PROTEIN"/>
    <property type="match status" value="1"/>
</dbReference>
<dbReference type="PROSITE" id="PS51194">
    <property type="entry name" value="HELICASE_CTER"/>
    <property type="match status" value="1"/>
</dbReference>
<comment type="caution">
    <text evidence="3">The sequence shown here is derived from an EMBL/GenBank/DDBJ whole genome shotgun (WGS) entry which is preliminary data.</text>
</comment>
<dbReference type="Pfam" id="PF04851">
    <property type="entry name" value="ResIII"/>
    <property type="match status" value="1"/>
</dbReference>
<dbReference type="Pfam" id="PF00271">
    <property type="entry name" value="Helicase_C"/>
    <property type="match status" value="1"/>
</dbReference>
<keyword evidence="3" id="KW-0067">ATP-binding</keyword>
<dbReference type="Proteomes" id="UP000252995">
    <property type="component" value="Unassembled WGS sequence"/>
</dbReference>
<dbReference type="SMART" id="SM00487">
    <property type="entry name" value="DEXDc"/>
    <property type="match status" value="1"/>
</dbReference>
<dbReference type="PROSITE" id="PS51192">
    <property type="entry name" value="HELICASE_ATP_BIND_1"/>
    <property type="match status" value="1"/>
</dbReference>
<dbReference type="InterPro" id="IPR027417">
    <property type="entry name" value="P-loop_NTPase"/>
</dbReference>
<dbReference type="CDD" id="cd18785">
    <property type="entry name" value="SF2_C"/>
    <property type="match status" value="1"/>
</dbReference>
<dbReference type="GO" id="GO:0005524">
    <property type="term" value="F:ATP binding"/>
    <property type="evidence" value="ECO:0007669"/>
    <property type="project" value="InterPro"/>
</dbReference>
<evidence type="ECO:0000313" key="4">
    <source>
        <dbReference type="Proteomes" id="UP000252995"/>
    </source>
</evidence>
<evidence type="ECO:0000259" key="1">
    <source>
        <dbReference type="PROSITE" id="PS51192"/>
    </source>
</evidence>
<dbReference type="AlphaFoldDB" id="A0A366GL48"/>